<reference evidence="2" key="1">
    <citation type="submission" date="2025-08" db="UniProtKB">
        <authorList>
            <consortium name="RefSeq"/>
        </authorList>
    </citation>
    <scope>IDENTIFICATION</scope>
    <source>
        <strain evidence="2">MV-25-SWS-2005</strain>
        <tissue evidence="2">Whole body</tissue>
    </source>
</reference>
<name>A0A6I8UXM2_DROPS</name>
<protein>
    <submittedName>
        <fullName evidence="2">Uncharacterized protein isoform X1</fullName>
    </submittedName>
</protein>
<proteinExistence type="predicted"/>
<dbReference type="Proteomes" id="UP000001819">
    <property type="component" value="Chromosome 4"/>
</dbReference>
<keyword evidence="1" id="KW-1185">Reference proteome</keyword>
<dbReference type="ExpressionAtlas" id="A0A6I8UXM2">
    <property type="expression patterns" value="baseline"/>
</dbReference>
<sequence length="152" mass="17955">MSRQQKSRIFPRDVNDCMAGMKSETQDALESGAKQHSVRPEVLKKIVHFRSFKSNQYSQDKNLVPRVHVPPISVYTKDYSRSSHSSKLRQCIAEKDIPDPDFCRRPVNPFYSLSSSQFKFMDDHHSKDLETEYRKKINFFRQLRHQSQIFTD</sequence>
<accession>A0A6I8UXM2</accession>
<organism evidence="1 2">
    <name type="scientific">Drosophila pseudoobscura pseudoobscura</name>
    <name type="common">Fruit fly</name>
    <dbReference type="NCBI Taxonomy" id="46245"/>
    <lineage>
        <taxon>Eukaryota</taxon>
        <taxon>Metazoa</taxon>
        <taxon>Ecdysozoa</taxon>
        <taxon>Arthropoda</taxon>
        <taxon>Hexapoda</taxon>
        <taxon>Insecta</taxon>
        <taxon>Pterygota</taxon>
        <taxon>Neoptera</taxon>
        <taxon>Endopterygota</taxon>
        <taxon>Diptera</taxon>
        <taxon>Brachycera</taxon>
        <taxon>Muscomorpha</taxon>
        <taxon>Ephydroidea</taxon>
        <taxon>Drosophilidae</taxon>
        <taxon>Drosophila</taxon>
        <taxon>Sophophora</taxon>
    </lineage>
</organism>
<gene>
    <name evidence="2" type="primary">LOC6903040</name>
</gene>
<dbReference type="AlphaFoldDB" id="A0A6I8UXM2"/>
<evidence type="ECO:0000313" key="2">
    <source>
        <dbReference type="RefSeq" id="XP_002132764.3"/>
    </source>
</evidence>
<evidence type="ECO:0000313" key="1">
    <source>
        <dbReference type="Proteomes" id="UP000001819"/>
    </source>
</evidence>
<dbReference type="InParanoid" id="A0A6I8UXM2"/>
<dbReference type="RefSeq" id="XP_002132764.3">
    <property type="nucleotide sequence ID" value="XM_002132728.3"/>
</dbReference>
<dbReference type="KEGG" id="dpo:6903040"/>